<dbReference type="Gene3D" id="1.10.260.40">
    <property type="entry name" value="lambda repressor-like DNA-binding domains"/>
    <property type="match status" value="1"/>
</dbReference>
<dbReference type="Pfam" id="PF08523">
    <property type="entry name" value="MBF1"/>
    <property type="match status" value="1"/>
</dbReference>
<dbReference type="GO" id="GO:0003677">
    <property type="term" value="F:DNA binding"/>
    <property type="evidence" value="ECO:0007669"/>
    <property type="project" value="UniProtKB-KW"/>
</dbReference>
<sequence>MADNDWDTVTRIGSKARGPGSGGVDRERVVRGSSALNAAKRSGAVVATEKKYGGSNSKSSVEGQHLTKVDRSDDIIKPKTVPLPVGRAIINWRNQNKDAQGKGMPQKDLATKSGVKEALLKDIESGKALYDANAIRKLENFMKINLTGNDIGSPRNAPAKKK</sequence>
<evidence type="ECO:0000256" key="2">
    <source>
        <dbReference type="ARBA" id="ARBA00014317"/>
    </source>
</evidence>
<feature type="region of interest" description="Disordered" evidence="7">
    <location>
        <begin position="1"/>
        <end position="28"/>
    </location>
</feature>
<dbReference type="PANTHER" id="PTHR10245:SF15">
    <property type="entry name" value="ENDOTHELIAL DIFFERENTIATION-RELATED FACTOR 1"/>
    <property type="match status" value="1"/>
</dbReference>
<dbReference type="EMBL" id="LVKK01000005">
    <property type="protein sequence ID" value="OAG44346.1"/>
    <property type="molecule type" value="Genomic_DNA"/>
</dbReference>
<dbReference type="Proteomes" id="UP000077002">
    <property type="component" value="Unassembled WGS sequence"/>
</dbReference>
<dbReference type="CDD" id="cd00093">
    <property type="entry name" value="HTH_XRE"/>
    <property type="match status" value="1"/>
</dbReference>
<protein>
    <recommendedName>
        <fullName evidence="2">Multiprotein-bridging factor 1</fullName>
    </recommendedName>
</protein>
<proteinExistence type="inferred from homology"/>
<comment type="similarity">
    <text evidence="1">Belongs to the MBF1 family.</text>
</comment>
<dbReference type="RefSeq" id="XP_022516298.1">
    <property type="nucleotide sequence ID" value="XM_022651325.1"/>
</dbReference>
<evidence type="ECO:0000256" key="5">
    <source>
        <dbReference type="ARBA" id="ARBA00023163"/>
    </source>
</evidence>
<accession>A0A177FKV0</accession>
<dbReference type="InterPro" id="IPR013729">
    <property type="entry name" value="MBF1_N"/>
</dbReference>
<evidence type="ECO:0000313" key="10">
    <source>
        <dbReference type="Proteomes" id="UP000077002"/>
    </source>
</evidence>
<keyword evidence="5" id="KW-0804">Transcription</keyword>
<evidence type="ECO:0000313" key="9">
    <source>
        <dbReference type="EMBL" id="OAG44346.1"/>
    </source>
</evidence>
<feature type="domain" description="HTH cro/C1-type" evidence="8">
    <location>
        <begin position="102"/>
        <end position="149"/>
    </location>
</feature>
<keyword evidence="3" id="KW-0805">Transcription regulation</keyword>
<name>A0A177FKV0_9EURO</name>
<organism evidence="9 10">
    <name type="scientific">Fonsecaea monophora</name>
    <dbReference type="NCBI Taxonomy" id="254056"/>
    <lineage>
        <taxon>Eukaryota</taxon>
        <taxon>Fungi</taxon>
        <taxon>Dikarya</taxon>
        <taxon>Ascomycota</taxon>
        <taxon>Pezizomycotina</taxon>
        <taxon>Eurotiomycetes</taxon>
        <taxon>Chaetothyriomycetidae</taxon>
        <taxon>Chaetothyriales</taxon>
        <taxon>Herpotrichiellaceae</taxon>
        <taxon>Fonsecaea</taxon>
    </lineage>
</organism>
<evidence type="ECO:0000256" key="1">
    <source>
        <dbReference type="ARBA" id="ARBA00009802"/>
    </source>
</evidence>
<evidence type="ECO:0000256" key="6">
    <source>
        <dbReference type="ARBA" id="ARBA00035107"/>
    </source>
</evidence>
<dbReference type="PROSITE" id="PS50943">
    <property type="entry name" value="HTH_CROC1"/>
    <property type="match status" value="1"/>
</dbReference>
<keyword evidence="4" id="KW-0238">DNA-binding</keyword>
<dbReference type="SMART" id="SM00530">
    <property type="entry name" value="HTH_XRE"/>
    <property type="match status" value="1"/>
</dbReference>
<evidence type="ECO:0000256" key="4">
    <source>
        <dbReference type="ARBA" id="ARBA00023125"/>
    </source>
</evidence>
<comment type="function">
    <text evidence="6">Transcriptional coactivator that stimulates GCN4-dependent transcriptional activity by bridging the DNA-binding region of GCN4 and TBP (SPT15), thereby recruiting TBP to GCN4-bound promoters. Involved in induction of the ribosome quality control (RQC) pathway; a pathway that degrades nascent peptide chains during problematic translation. Required to prevent stalled ribosomes from frameshifting.</text>
</comment>
<gene>
    <name evidence="9" type="ORF">AYO21_01342</name>
</gene>
<evidence type="ECO:0000256" key="3">
    <source>
        <dbReference type="ARBA" id="ARBA00023015"/>
    </source>
</evidence>
<dbReference type="AlphaFoldDB" id="A0A177FKV0"/>
<reference evidence="9 10" key="1">
    <citation type="submission" date="2016-03" db="EMBL/GenBank/DDBJ databases">
        <title>Draft genome sequence of the Fonsecaea monophora CBS 269.37.</title>
        <authorList>
            <person name="Bombassaro A."/>
            <person name="Vinicius W.A."/>
            <person name="De Hoog S."/>
            <person name="Sun J."/>
            <person name="Souza E.M."/>
            <person name="Raittz R.T."/>
            <person name="Costa F."/>
            <person name="Leao A.C."/>
            <person name="Tadra-Sfeir M.Z."/>
            <person name="Baura V."/>
            <person name="Balsanelli E."/>
            <person name="Pedrosa F.O."/>
            <person name="Moreno L.F."/>
            <person name="Steffens M.B."/>
            <person name="Xi L."/>
            <person name="Bocca A.L."/>
            <person name="Felipe M.S."/>
            <person name="Teixeira M."/>
            <person name="Telles Filho F.Q."/>
            <person name="Azevedo C.M."/>
            <person name="Gomes R."/>
            <person name="Vicente V.A."/>
        </authorList>
    </citation>
    <scope>NUCLEOTIDE SEQUENCE [LARGE SCALE GENOMIC DNA]</scope>
    <source>
        <strain evidence="9 10">CBS 269.37</strain>
    </source>
</reference>
<keyword evidence="10" id="KW-1185">Reference proteome</keyword>
<comment type="caution">
    <text evidence="9">The sequence shown here is derived from an EMBL/GenBank/DDBJ whole genome shotgun (WGS) entry which is preliminary data.</text>
</comment>
<dbReference type="Pfam" id="PF01381">
    <property type="entry name" value="HTH_3"/>
    <property type="match status" value="1"/>
</dbReference>
<feature type="region of interest" description="Disordered" evidence="7">
    <location>
        <begin position="50"/>
        <end position="73"/>
    </location>
</feature>
<dbReference type="GeneID" id="34596521"/>
<evidence type="ECO:0000256" key="7">
    <source>
        <dbReference type="SAM" id="MobiDB-lite"/>
    </source>
</evidence>
<dbReference type="OrthoDB" id="10253401at2759"/>
<dbReference type="InterPro" id="IPR001387">
    <property type="entry name" value="Cro/C1-type_HTH"/>
</dbReference>
<dbReference type="GO" id="GO:0005634">
    <property type="term" value="C:nucleus"/>
    <property type="evidence" value="ECO:0007669"/>
    <property type="project" value="TreeGrafter"/>
</dbReference>
<evidence type="ECO:0000259" key="8">
    <source>
        <dbReference type="PROSITE" id="PS50943"/>
    </source>
</evidence>
<dbReference type="InterPro" id="IPR010982">
    <property type="entry name" value="Lambda_DNA-bd_dom_sf"/>
</dbReference>
<dbReference type="SUPFAM" id="SSF47413">
    <property type="entry name" value="lambda repressor-like DNA-binding domains"/>
    <property type="match status" value="1"/>
</dbReference>
<dbReference type="PANTHER" id="PTHR10245">
    <property type="entry name" value="ENDOTHELIAL DIFFERENTIATION-RELATED FACTOR 1 MULTIPROTEIN BRIDGING FACTOR 1"/>
    <property type="match status" value="1"/>
</dbReference>